<dbReference type="GO" id="GO:0030245">
    <property type="term" value="P:cellulose catabolic process"/>
    <property type="evidence" value="ECO:0007669"/>
    <property type="project" value="UniProtKB-KW"/>
</dbReference>
<evidence type="ECO:0000256" key="8">
    <source>
        <dbReference type="ARBA" id="ARBA00023008"/>
    </source>
</evidence>
<keyword evidence="11" id="KW-0119">Carbohydrate metabolism</keyword>
<evidence type="ECO:0000256" key="6">
    <source>
        <dbReference type="ARBA" id="ARBA00023001"/>
    </source>
</evidence>
<dbReference type="InterPro" id="IPR049892">
    <property type="entry name" value="AA9"/>
</dbReference>
<dbReference type="InterPro" id="IPR005103">
    <property type="entry name" value="AA9_LPMO"/>
</dbReference>
<comment type="catalytic activity">
    <reaction evidence="14">
        <text>[(1-&gt;4)-beta-D-glucosyl]n+m + reduced acceptor + O2 = 4-dehydro-beta-D-glucosyl-[(1-&gt;4)-beta-D-glucosyl]n-1 + [(1-&gt;4)-beta-D-glucosyl]m + acceptor + H2O.</text>
        <dbReference type="EC" id="1.14.99.56"/>
    </reaction>
</comment>
<keyword evidence="4" id="KW-0479">Metal-binding</keyword>
<keyword evidence="5" id="KW-0732">Signal</keyword>
<dbReference type="GO" id="GO:0004497">
    <property type="term" value="F:monooxygenase activity"/>
    <property type="evidence" value="ECO:0007669"/>
    <property type="project" value="UniProtKB-KW"/>
</dbReference>
<evidence type="ECO:0000256" key="11">
    <source>
        <dbReference type="ARBA" id="ARBA00023277"/>
    </source>
</evidence>
<keyword evidence="18" id="KW-1185">Reference proteome</keyword>
<evidence type="ECO:0000256" key="2">
    <source>
        <dbReference type="ARBA" id="ARBA00004613"/>
    </source>
</evidence>
<keyword evidence="9" id="KW-0503">Monooxygenase</keyword>
<comment type="subcellular location">
    <subcellularLocation>
        <location evidence="2">Secreted</location>
    </subcellularLocation>
</comment>
<proteinExistence type="inferred from homology"/>
<evidence type="ECO:0000256" key="13">
    <source>
        <dbReference type="ARBA" id="ARBA00044502"/>
    </source>
</evidence>
<comment type="similarity">
    <text evidence="13">Belongs to the polysaccharide monooxygenase AA9 family.</text>
</comment>
<protein>
    <recommendedName>
        <fullName evidence="15">lytic cellulose monooxygenase (C4-dehydrogenating)</fullName>
        <ecNumber evidence="15">1.14.99.56</ecNumber>
    </recommendedName>
</protein>
<keyword evidence="10" id="KW-1015">Disulfide bond</keyword>
<dbReference type="EC" id="1.14.99.56" evidence="15"/>
<keyword evidence="12" id="KW-0624">Polysaccharide degradation</keyword>
<dbReference type="GO" id="GO:0016787">
    <property type="term" value="F:hydrolase activity"/>
    <property type="evidence" value="ECO:0007669"/>
    <property type="project" value="UniProtKB-KW"/>
</dbReference>
<evidence type="ECO:0000256" key="5">
    <source>
        <dbReference type="ARBA" id="ARBA00022729"/>
    </source>
</evidence>
<dbReference type="PANTHER" id="PTHR33353:SF19">
    <property type="entry name" value="GLYCOSYLHYDROLASE FAMILY 61-8 PROTEIN"/>
    <property type="match status" value="1"/>
</dbReference>
<dbReference type="EMBL" id="MU839829">
    <property type="protein sequence ID" value="KAK1758283.1"/>
    <property type="molecule type" value="Genomic_DNA"/>
</dbReference>
<evidence type="ECO:0000256" key="7">
    <source>
        <dbReference type="ARBA" id="ARBA00023002"/>
    </source>
</evidence>
<evidence type="ECO:0000259" key="16">
    <source>
        <dbReference type="Pfam" id="PF03443"/>
    </source>
</evidence>
<accession>A0AAJ0BJD3</accession>
<dbReference type="AlphaFoldDB" id="A0AAJ0BJD3"/>
<keyword evidence="8" id="KW-0186">Copper</keyword>
<dbReference type="Gene3D" id="2.70.50.70">
    <property type="match status" value="1"/>
</dbReference>
<comment type="caution">
    <text evidence="17">The sequence shown here is derived from an EMBL/GenBank/DDBJ whole genome shotgun (WGS) entry which is preliminary data.</text>
</comment>
<keyword evidence="6" id="KW-0136">Cellulose degradation</keyword>
<dbReference type="Proteomes" id="UP001239445">
    <property type="component" value="Unassembled WGS sequence"/>
</dbReference>
<evidence type="ECO:0000313" key="17">
    <source>
        <dbReference type="EMBL" id="KAK1758283.1"/>
    </source>
</evidence>
<reference evidence="17" key="1">
    <citation type="submission" date="2023-06" db="EMBL/GenBank/DDBJ databases">
        <title>Genome-scale phylogeny and comparative genomics of the fungal order Sordariales.</title>
        <authorList>
            <consortium name="Lawrence Berkeley National Laboratory"/>
            <person name="Hensen N."/>
            <person name="Bonometti L."/>
            <person name="Westerberg I."/>
            <person name="Brannstrom I.O."/>
            <person name="Guillou S."/>
            <person name="Cros-Aarteil S."/>
            <person name="Calhoun S."/>
            <person name="Haridas S."/>
            <person name="Kuo A."/>
            <person name="Mondo S."/>
            <person name="Pangilinan J."/>
            <person name="Riley R."/>
            <person name="Labutti K."/>
            <person name="Andreopoulos B."/>
            <person name="Lipzen A."/>
            <person name="Chen C."/>
            <person name="Yanf M."/>
            <person name="Daum C."/>
            <person name="Ng V."/>
            <person name="Clum A."/>
            <person name="Steindorff A."/>
            <person name="Ohm R."/>
            <person name="Martin F."/>
            <person name="Silar P."/>
            <person name="Natvig D."/>
            <person name="Lalanne C."/>
            <person name="Gautier V."/>
            <person name="Ament-Velasquez S.L."/>
            <person name="Kruys A."/>
            <person name="Hutchinson M.I."/>
            <person name="Powell A.J."/>
            <person name="Barry K."/>
            <person name="Miller A.N."/>
            <person name="Grigoriev I.V."/>
            <person name="Debuchy R."/>
            <person name="Gladieux P."/>
            <person name="Thoren M.H."/>
            <person name="Johannesson H."/>
        </authorList>
    </citation>
    <scope>NUCLEOTIDE SEQUENCE</scope>
    <source>
        <strain evidence="17">PSN4</strain>
    </source>
</reference>
<name>A0AAJ0BJD3_9PEZI</name>
<keyword evidence="7" id="KW-0560">Oxidoreductase</keyword>
<feature type="domain" description="Auxiliary Activity family 9 catalytic" evidence="16">
    <location>
        <begin position="66"/>
        <end position="281"/>
    </location>
</feature>
<evidence type="ECO:0000256" key="9">
    <source>
        <dbReference type="ARBA" id="ARBA00023033"/>
    </source>
</evidence>
<dbReference type="GO" id="GO:0005576">
    <property type="term" value="C:extracellular region"/>
    <property type="evidence" value="ECO:0007669"/>
    <property type="project" value="UniProtKB-SubCell"/>
</dbReference>
<evidence type="ECO:0000256" key="10">
    <source>
        <dbReference type="ARBA" id="ARBA00023157"/>
    </source>
</evidence>
<evidence type="ECO:0000256" key="1">
    <source>
        <dbReference type="ARBA" id="ARBA00001973"/>
    </source>
</evidence>
<dbReference type="Pfam" id="PF03443">
    <property type="entry name" value="AA9"/>
    <property type="match status" value="1"/>
</dbReference>
<evidence type="ECO:0000256" key="15">
    <source>
        <dbReference type="ARBA" id="ARBA00047174"/>
    </source>
</evidence>
<dbReference type="GO" id="GO:0046872">
    <property type="term" value="F:metal ion binding"/>
    <property type="evidence" value="ECO:0007669"/>
    <property type="project" value="UniProtKB-KW"/>
</dbReference>
<keyword evidence="17" id="KW-0378">Hydrolase</keyword>
<gene>
    <name evidence="17" type="ORF">QBC47DRAFT_136231</name>
</gene>
<keyword evidence="3" id="KW-0964">Secreted</keyword>
<evidence type="ECO:0000256" key="12">
    <source>
        <dbReference type="ARBA" id="ARBA00023326"/>
    </source>
</evidence>
<evidence type="ECO:0000313" key="18">
    <source>
        <dbReference type="Proteomes" id="UP001239445"/>
    </source>
</evidence>
<dbReference type="CDD" id="cd21175">
    <property type="entry name" value="LPMO_AA9"/>
    <property type="match status" value="1"/>
</dbReference>
<organism evidence="17 18">
    <name type="scientific">Echria macrotheca</name>
    <dbReference type="NCBI Taxonomy" id="438768"/>
    <lineage>
        <taxon>Eukaryota</taxon>
        <taxon>Fungi</taxon>
        <taxon>Dikarya</taxon>
        <taxon>Ascomycota</taxon>
        <taxon>Pezizomycotina</taxon>
        <taxon>Sordariomycetes</taxon>
        <taxon>Sordariomycetidae</taxon>
        <taxon>Sordariales</taxon>
        <taxon>Schizotheciaceae</taxon>
        <taxon>Echria</taxon>
    </lineage>
</organism>
<evidence type="ECO:0000256" key="3">
    <source>
        <dbReference type="ARBA" id="ARBA00022525"/>
    </source>
</evidence>
<sequence length="294" mass="32200">MEEAMWMRLGTGKEYKMQKSRISPETNLHPSSEPSTAIRHFIDIKMMLSTSILLSFLLASGLVAGHGAVTSYIIGGKTYPGYDGLNTTTNPAPTIQFPWANYYPTLSIDDIKIRCNTGSPSAPPPELLSAPVRAGDNITAVWKQWTHQQGPVMVWMYPCGGGDSCTGDAKAWFKIDQMGLFRGDEGLNSNNWGTALVNKNLEWSSVIPRNLAPGRYLVRHELLSLHQKKVSQFYAECAQLEVAGDGDAVPPAEFLYPIPGYAPQSDPGVTVDIFTDKSTTYTCPGGPVWDGFTF</sequence>
<comment type="cofactor">
    <cofactor evidence="1">
        <name>Cu(2+)</name>
        <dbReference type="ChEBI" id="CHEBI:29036"/>
    </cofactor>
</comment>
<evidence type="ECO:0000256" key="14">
    <source>
        <dbReference type="ARBA" id="ARBA00045077"/>
    </source>
</evidence>
<dbReference type="PANTHER" id="PTHR33353">
    <property type="entry name" value="PUTATIVE (AFU_ORTHOLOGUE AFUA_1G12560)-RELATED"/>
    <property type="match status" value="1"/>
</dbReference>
<evidence type="ECO:0000256" key="4">
    <source>
        <dbReference type="ARBA" id="ARBA00022723"/>
    </source>
</evidence>